<accession>A0A521F7G1</accession>
<dbReference type="AlphaFoldDB" id="A0A521F7G1"/>
<sequence length="134" mass="15464">MPFDVFDASSSKKGRPSTNKIVSIDKNKRLYINKPLQMELGCVKIPVNLYVGYDKVNKRIGIAKPDVVRITDKSPIRFDARGYASARGFIDKHKLPHDKTYHYIFDGREDGWLTFRLFGYTAPDTRHIVRTTEE</sequence>
<protein>
    <submittedName>
        <fullName evidence="1">Uncharacterized protein</fullName>
    </submittedName>
</protein>
<evidence type="ECO:0000313" key="1">
    <source>
        <dbReference type="EMBL" id="SMO92026.1"/>
    </source>
</evidence>
<organism evidence="1 2">
    <name type="scientific">Melghirimyces algeriensis</name>
    <dbReference type="NCBI Taxonomy" id="910412"/>
    <lineage>
        <taxon>Bacteria</taxon>
        <taxon>Bacillati</taxon>
        <taxon>Bacillota</taxon>
        <taxon>Bacilli</taxon>
        <taxon>Bacillales</taxon>
        <taxon>Thermoactinomycetaceae</taxon>
        <taxon>Melghirimyces</taxon>
    </lineage>
</organism>
<name>A0A521F7G1_9BACL</name>
<dbReference type="Proteomes" id="UP000315636">
    <property type="component" value="Unassembled WGS sequence"/>
</dbReference>
<proteinExistence type="predicted"/>
<reference evidence="1 2" key="1">
    <citation type="submission" date="2017-05" db="EMBL/GenBank/DDBJ databases">
        <authorList>
            <person name="Varghese N."/>
            <person name="Submissions S."/>
        </authorList>
    </citation>
    <scope>NUCLEOTIDE SEQUENCE [LARGE SCALE GENOMIC DNA]</scope>
    <source>
        <strain evidence="1 2">DSM 45474</strain>
    </source>
</reference>
<dbReference type="EMBL" id="FXTI01000014">
    <property type="protein sequence ID" value="SMO92026.1"/>
    <property type="molecule type" value="Genomic_DNA"/>
</dbReference>
<gene>
    <name evidence="1" type="ORF">SAMN06264849_11413</name>
</gene>
<keyword evidence="2" id="KW-1185">Reference proteome</keyword>
<evidence type="ECO:0000313" key="2">
    <source>
        <dbReference type="Proteomes" id="UP000315636"/>
    </source>
</evidence>